<feature type="compositionally biased region" description="Low complexity" evidence="1">
    <location>
        <begin position="79"/>
        <end position="99"/>
    </location>
</feature>
<evidence type="ECO:0000313" key="3">
    <source>
        <dbReference type="Proteomes" id="UP000289886"/>
    </source>
</evidence>
<protein>
    <submittedName>
        <fullName evidence="2">Uncharacterized protein</fullName>
    </submittedName>
</protein>
<dbReference type="Proteomes" id="UP000289886">
    <property type="component" value="Unassembled WGS sequence"/>
</dbReference>
<gene>
    <name evidence="2" type="ORF">EOD39_7362</name>
</gene>
<dbReference type="EMBL" id="SCEB01215156">
    <property type="protein sequence ID" value="RXM31024.1"/>
    <property type="molecule type" value="Genomic_DNA"/>
</dbReference>
<comment type="caution">
    <text evidence="2">The sequence shown here is derived from an EMBL/GenBank/DDBJ whole genome shotgun (WGS) entry which is preliminary data.</text>
</comment>
<feature type="compositionally biased region" description="Polar residues" evidence="1">
    <location>
        <begin position="213"/>
        <end position="226"/>
    </location>
</feature>
<name>A0A444U7A2_ACIRT</name>
<feature type="region of interest" description="Disordered" evidence="1">
    <location>
        <begin position="79"/>
        <end position="110"/>
    </location>
</feature>
<organism evidence="2 3">
    <name type="scientific">Acipenser ruthenus</name>
    <name type="common">Sterlet sturgeon</name>
    <dbReference type="NCBI Taxonomy" id="7906"/>
    <lineage>
        <taxon>Eukaryota</taxon>
        <taxon>Metazoa</taxon>
        <taxon>Chordata</taxon>
        <taxon>Craniata</taxon>
        <taxon>Vertebrata</taxon>
        <taxon>Euteleostomi</taxon>
        <taxon>Actinopterygii</taxon>
        <taxon>Chondrostei</taxon>
        <taxon>Acipenseriformes</taxon>
        <taxon>Acipenseridae</taxon>
        <taxon>Acipenser</taxon>
    </lineage>
</organism>
<proteinExistence type="predicted"/>
<reference evidence="2 3" key="1">
    <citation type="submission" date="2019-01" db="EMBL/GenBank/DDBJ databases">
        <title>Draft Genome and Complete Hox-Cluster Characterization of the Sterlet Sturgeon (Acipenser ruthenus).</title>
        <authorList>
            <person name="Wei Q."/>
        </authorList>
    </citation>
    <scope>NUCLEOTIDE SEQUENCE [LARGE SCALE GENOMIC DNA]</scope>
    <source>
        <strain evidence="2">WHYD16114868_AA</strain>
        <tissue evidence="2">Blood</tissue>
    </source>
</reference>
<dbReference type="AlphaFoldDB" id="A0A444U7A2"/>
<feature type="region of interest" description="Disordered" evidence="1">
    <location>
        <begin position="195"/>
        <end position="249"/>
    </location>
</feature>
<sequence length="249" mass="26657">MDETGTEVDVDVFPDVVAMKDICFVIRDDLAFRISLTNWHKGQNPAQEAGTAETSVVSSDELSTALGALFSPLFHLPSSPAQAPAPQAHSHSSAPPRSSKQSRHSRQAKDVADLMSQMARVLENLVMQQTIEPASAQAPPLAPVPAQPQALALEPIPFSLAVTPVVSEQDEAMSTEEHDTIFIEASWEPEVQEITKKTGPSSEVASETDVAPPTSSANTRGCQQGRGNAGRGAPAHQCSGRHFQRNHPR</sequence>
<evidence type="ECO:0000256" key="1">
    <source>
        <dbReference type="SAM" id="MobiDB-lite"/>
    </source>
</evidence>
<evidence type="ECO:0000313" key="2">
    <source>
        <dbReference type="EMBL" id="RXM31024.1"/>
    </source>
</evidence>
<keyword evidence="3" id="KW-1185">Reference proteome</keyword>
<accession>A0A444U7A2</accession>